<dbReference type="PANTHER" id="PTHR23138:SF142">
    <property type="entry name" value="RAN-BINDING PROTEIN 3B-RELATED"/>
    <property type="match status" value="1"/>
</dbReference>
<evidence type="ECO:0000256" key="1">
    <source>
        <dbReference type="ARBA" id="ARBA00004123"/>
    </source>
</evidence>
<organism evidence="5 6">
    <name type="scientific">Parastrongyloides trichosuri</name>
    <name type="common">Possum-specific nematode worm</name>
    <dbReference type="NCBI Taxonomy" id="131310"/>
    <lineage>
        <taxon>Eukaryota</taxon>
        <taxon>Metazoa</taxon>
        <taxon>Ecdysozoa</taxon>
        <taxon>Nematoda</taxon>
        <taxon>Chromadorea</taxon>
        <taxon>Rhabditida</taxon>
        <taxon>Tylenchina</taxon>
        <taxon>Panagrolaimomorpha</taxon>
        <taxon>Strongyloidoidea</taxon>
        <taxon>Strongyloididae</taxon>
        <taxon>Parastrongyloides</taxon>
    </lineage>
</organism>
<dbReference type="STRING" id="131310.A0A0N4Z8W1"/>
<evidence type="ECO:0000313" key="6">
    <source>
        <dbReference type="WBParaSite" id="PTRK_0000374400.1"/>
    </source>
</evidence>
<keyword evidence="5" id="KW-1185">Reference proteome</keyword>
<dbReference type="Proteomes" id="UP000038045">
    <property type="component" value="Unplaced"/>
</dbReference>
<reference evidence="6" key="1">
    <citation type="submission" date="2017-02" db="UniProtKB">
        <authorList>
            <consortium name="WormBaseParasite"/>
        </authorList>
    </citation>
    <scope>IDENTIFICATION</scope>
</reference>
<evidence type="ECO:0000256" key="2">
    <source>
        <dbReference type="ARBA" id="ARBA00023242"/>
    </source>
</evidence>
<sequence length="341" mass="38095">MNLSSSNKMSENTTLKPSLLSSSKLAFDNIKPSGSVFKKSETYDDIDEDIIKSIDEVPKPIIPQATTPKKFVFGQSLFKTRLLKAKVDEKKEENNIENKNGSKSIFGESCIPEISKELGIENPELTASSILKSFADKKDTLSSVKENAKSGESKNNISYKDKIAFEKIEPAAGTLDDDGKKDFEPVDIKTGEENEYKIFSMQFTKIFQFDRIKKNWNEKGAGELRINKSVNDDGKEVARIITRTGANRRVIINSPPFAGMYCEMVTKTRVKFTAQSPDSDIPGLFLVNSTASVISNFCENMENEFKVNVIYPPEETAASERKRPADSDNEEDETVCKKKSS</sequence>
<dbReference type="InterPro" id="IPR045255">
    <property type="entry name" value="RanBP1-like"/>
</dbReference>
<dbReference type="PROSITE" id="PS50196">
    <property type="entry name" value="RANBD1"/>
    <property type="match status" value="1"/>
</dbReference>
<dbReference type="Gene3D" id="2.30.29.30">
    <property type="entry name" value="Pleckstrin-homology domain (PH domain)/Phosphotyrosine-binding domain (PTB)"/>
    <property type="match status" value="1"/>
</dbReference>
<evidence type="ECO:0000259" key="4">
    <source>
        <dbReference type="PROSITE" id="PS50196"/>
    </source>
</evidence>
<proteinExistence type="predicted"/>
<dbReference type="InterPro" id="IPR011993">
    <property type="entry name" value="PH-like_dom_sf"/>
</dbReference>
<dbReference type="GO" id="GO:0005634">
    <property type="term" value="C:nucleus"/>
    <property type="evidence" value="ECO:0007669"/>
    <property type="project" value="UniProtKB-SubCell"/>
</dbReference>
<feature type="region of interest" description="Disordered" evidence="3">
    <location>
        <begin position="314"/>
        <end position="341"/>
    </location>
</feature>
<evidence type="ECO:0000256" key="3">
    <source>
        <dbReference type="SAM" id="MobiDB-lite"/>
    </source>
</evidence>
<evidence type="ECO:0000313" key="5">
    <source>
        <dbReference type="Proteomes" id="UP000038045"/>
    </source>
</evidence>
<dbReference type="WBParaSite" id="PTRK_0000374400.1">
    <property type="protein sequence ID" value="PTRK_0000374400.1"/>
    <property type="gene ID" value="PTRK_0000374400"/>
</dbReference>
<protein>
    <submittedName>
        <fullName evidence="6">RanBD1 domain-containing protein</fullName>
    </submittedName>
</protein>
<feature type="domain" description="RanBD1" evidence="4">
    <location>
        <begin position="164"/>
        <end position="260"/>
    </location>
</feature>
<dbReference type="SUPFAM" id="SSF50729">
    <property type="entry name" value="PH domain-like"/>
    <property type="match status" value="1"/>
</dbReference>
<keyword evidence="2" id="KW-0539">Nucleus</keyword>
<dbReference type="PANTHER" id="PTHR23138">
    <property type="entry name" value="RAN BINDING PROTEIN"/>
    <property type="match status" value="1"/>
</dbReference>
<accession>A0A0N4Z8W1</accession>
<dbReference type="AlphaFoldDB" id="A0A0N4Z8W1"/>
<dbReference type="Pfam" id="PF00638">
    <property type="entry name" value="Ran_BP1"/>
    <property type="match status" value="1"/>
</dbReference>
<name>A0A0N4Z8W1_PARTI</name>
<dbReference type="InterPro" id="IPR000156">
    <property type="entry name" value="Ran_bind_dom"/>
</dbReference>
<dbReference type="SMART" id="SM00160">
    <property type="entry name" value="RanBD"/>
    <property type="match status" value="1"/>
</dbReference>
<comment type="subcellular location">
    <subcellularLocation>
        <location evidence="1">Nucleus</location>
    </subcellularLocation>
</comment>